<protein>
    <submittedName>
        <fullName evidence="2">Uncharacterized protein</fullName>
    </submittedName>
</protein>
<feature type="transmembrane region" description="Helical" evidence="1">
    <location>
        <begin position="105"/>
        <end position="122"/>
    </location>
</feature>
<evidence type="ECO:0000313" key="3">
    <source>
        <dbReference type="Proteomes" id="UP000054937"/>
    </source>
</evidence>
<gene>
    <name evidence="2" type="ORF">PPERSA_00684</name>
</gene>
<sequence>MGIEKILLILHLIFFNSKKYKKNFQKNTFLINIDKFLNSKINYKFNFKLKYIQYISFIGYEKSQFQINNPLKIKQIIRLNYALKSKINNTYYIFDNLLIYIKIKIAYYNCIFIILYYITYIIN</sequence>
<evidence type="ECO:0000256" key="1">
    <source>
        <dbReference type="SAM" id="Phobius"/>
    </source>
</evidence>
<dbReference type="Proteomes" id="UP000054937">
    <property type="component" value="Unassembled WGS sequence"/>
</dbReference>
<accession>A0A0V0QT36</accession>
<evidence type="ECO:0000313" key="2">
    <source>
        <dbReference type="EMBL" id="KRX05383.1"/>
    </source>
</evidence>
<proteinExistence type="predicted"/>
<organism evidence="2 3">
    <name type="scientific">Pseudocohnilembus persalinus</name>
    <name type="common">Ciliate</name>
    <dbReference type="NCBI Taxonomy" id="266149"/>
    <lineage>
        <taxon>Eukaryota</taxon>
        <taxon>Sar</taxon>
        <taxon>Alveolata</taxon>
        <taxon>Ciliophora</taxon>
        <taxon>Intramacronucleata</taxon>
        <taxon>Oligohymenophorea</taxon>
        <taxon>Scuticociliatia</taxon>
        <taxon>Philasterida</taxon>
        <taxon>Pseudocohnilembidae</taxon>
        <taxon>Pseudocohnilembus</taxon>
    </lineage>
</organism>
<keyword evidence="1" id="KW-0472">Membrane</keyword>
<keyword evidence="3" id="KW-1185">Reference proteome</keyword>
<keyword evidence="1" id="KW-1133">Transmembrane helix</keyword>
<comment type="caution">
    <text evidence="2">The sequence shown here is derived from an EMBL/GenBank/DDBJ whole genome shotgun (WGS) entry which is preliminary data.</text>
</comment>
<name>A0A0V0QT36_PSEPJ</name>
<dbReference type="AlphaFoldDB" id="A0A0V0QT36"/>
<dbReference type="EMBL" id="LDAU01000109">
    <property type="protein sequence ID" value="KRX05383.1"/>
    <property type="molecule type" value="Genomic_DNA"/>
</dbReference>
<dbReference type="InParanoid" id="A0A0V0QT36"/>
<keyword evidence="1" id="KW-0812">Transmembrane</keyword>
<reference evidence="2 3" key="1">
    <citation type="journal article" date="2015" name="Sci. Rep.">
        <title>Genome of the facultative scuticociliatosis pathogen Pseudocohnilembus persalinus provides insight into its virulence through horizontal gene transfer.</title>
        <authorList>
            <person name="Xiong J."/>
            <person name="Wang G."/>
            <person name="Cheng J."/>
            <person name="Tian M."/>
            <person name="Pan X."/>
            <person name="Warren A."/>
            <person name="Jiang C."/>
            <person name="Yuan D."/>
            <person name="Miao W."/>
        </authorList>
    </citation>
    <scope>NUCLEOTIDE SEQUENCE [LARGE SCALE GENOMIC DNA]</scope>
    <source>
        <strain evidence="2">36N120E</strain>
    </source>
</reference>